<dbReference type="EMBL" id="BLKM01012042">
    <property type="protein sequence ID" value="GFG35425.1"/>
    <property type="molecule type" value="Genomic_DNA"/>
</dbReference>
<comment type="caution">
    <text evidence="2">The sequence shown here is derived from an EMBL/GenBank/DDBJ whole genome shotgun (WGS) entry which is preliminary data.</text>
</comment>
<evidence type="ECO:0000259" key="1">
    <source>
        <dbReference type="Pfam" id="PF17906"/>
    </source>
</evidence>
<feature type="domain" description="Mos1 transposase HTH" evidence="1">
    <location>
        <begin position="14"/>
        <end position="58"/>
    </location>
</feature>
<dbReference type="Pfam" id="PF17906">
    <property type="entry name" value="HTH_48"/>
    <property type="match status" value="1"/>
</dbReference>
<name>A0A6L2PY61_COPFO</name>
<sequence>MAAPDVEFTMKESREVMKFLFLKGKSAKEIYDDMLVTLDENGPSSSTVKNWVARFKTGYFSTEDEDCPGRPLLFTVPEKMDIIHTMILVDRRIAAEKIAEILEISRERVGLIICHVLVTKKLSAKCTPKCLNADLKRYRVVASWAILEHFRWNTAGFLAELVTMDETWIHLHDPETKEQSEEWRHSGSPCPKKFRTQMSASKVIASVFWDKDGTLLVDYLEKGATITASYYTSLLDKAKQALVSKWWGKLSQGVLFLQDNASSHTAEIISRSWMICILKC</sequence>
<evidence type="ECO:0000313" key="2">
    <source>
        <dbReference type="EMBL" id="GFG35425.1"/>
    </source>
</evidence>
<dbReference type="PANTHER" id="PTHR46060:SF1">
    <property type="entry name" value="MARINER MOS1 TRANSPOSASE-LIKE PROTEIN"/>
    <property type="match status" value="1"/>
</dbReference>
<dbReference type="AlphaFoldDB" id="A0A6L2PY61"/>
<dbReference type="Proteomes" id="UP000502823">
    <property type="component" value="Unassembled WGS sequence"/>
</dbReference>
<dbReference type="Gene3D" id="1.10.10.1450">
    <property type="match status" value="1"/>
</dbReference>
<reference evidence="3" key="1">
    <citation type="submission" date="2020-01" db="EMBL/GenBank/DDBJ databases">
        <title>Draft genome sequence of the Termite Coptotermes fromosanus.</title>
        <authorList>
            <person name="Itakura S."/>
            <person name="Yosikawa Y."/>
            <person name="Umezawa K."/>
        </authorList>
    </citation>
    <scope>NUCLEOTIDE SEQUENCE [LARGE SCALE GENOMIC DNA]</scope>
</reference>
<dbReference type="OrthoDB" id="616263at2759"/>
<evidence type="ECO:0000313" key="3">
    <source>
        <dbReference type="Proteomes" id="UP000502823"/>
    </source>
</evidence>
<accession>A0A6L2PY61</accession>
<dbReference type="Gene3D" id="3.30.420.10">
    <property type="entry name" value="Ribonuclease H-like superfamily/Ribonuclease H"/>
    <property type="match status" value="1"/>
</dbReference>
<dbReference type="InterPro" id="IPR001888">
    <property type="entry name" value="Transposase_1"/>
</dbReference>
<dbReference type="InterPro" id="IPR041426">
    <property type="entry name" value="Mos1_HTH"/>
</dbReference>
<proteinExistence type="predicted"/>
<gene>
    <name evidence="2" type="ORF">Cfor_01120</name>
</gene>
<dbReference type="PANTHER" id="PTHR46060">
    <property type="entry name" value="MARINER MOS1 TRANSPOSASE-LIKE PROTEIN"/>
    <property type="match status" value="1"/>
</dbReference>
<organism evidence="2 3">
    <name type="scientific">Coptotermes formosanus</name>
    <name type="common">Formosan subterranean termite</name>
    <dbReference type="NCBI Taxonomy" id="36987"/>
    <lineage>
        <taxon>Eukaryota</taxon>
        <taxon>Metazoa</taxon>
        <taxon>Ecdysozoa</taxon>
        <taxon>Arthropoda</taxon>
        <taxon>Hexapoda</taxon>
        <taxon>Insecta</taxon>
        <taxon>Pterygota</taxon>
        <taxon>Neoptera</taxon>
        <taxon>Polyneoptera</taxon>
        <taxon>Dictyoptera</taxon>
        <taxon>Blattodea</taxon>
        <taxon>Blattoidea</taxon>
        <taxon>Termitoidae</taxon>
        <taxon>Rhinotermitidae</taxon>
        <taxon>Coptotermes</taxon>
    </lineage>
</organism>
<protein>
    <recommendedName>
        <fullName evidence="1">Mos1 transposase HTH domain-containing protein</fullName>
    </recommendedName>
</protein>
<dbReference type="InterPro" id="IPR036397">
    <property type="entry name" value="RNaseH_sf"/>
</dbReference>
<dbReference type="Pfam" id="PF01359">
    <property type="entry name" value="Transposase_1"/>
    <property type="match status" value="1"/>
</dbReference>
<dbReference type="InterPro" id="IPR052709">
    <property type="entry name" value="Transposase-MT_Hybrid"/>
</dbReference>
<keyword evidence="3" id="KW-1185">Reference proteome</keyword>
<dbReference type="InParanoid" id="A0A6L2PY61"/>
<dbReference type="GO" id="GO:0003676">
    <property type="term" value="F:nucleic acid binding"/>
    <property type="evidence" value="ECO:0007669"/>
    <property type="project" value="InterPro"/>
</dbReference>